<evidence type="ECO:0000259" key="5">
    <source>
        <dbReference type="PROSITE" id="PS51706"/>
    </source>
</evidence>
<dbReference type="GO" id="GO:0005739">
    <property type="term" value="C:mitochondrion"/>
    <property type="evidence" value="ECO:0007669"/>
    <property type="project" value="TreeGrafter"/>
</dbReference>
<dbReference type="PANTHER" id="PTHR46498">
    <property type="entry name" value="GTP-BINDING PROTEIN 8"/>
    <property type="match status" value="1"/>
</dbReference>
<evidence type="ECO:0000256" key="3">
    <source>
        <dbReference type="ARBA" id="ARBA00022842"/>
    </source>
</evidence>
<sequence>MKPTSLQSFKLTIKPLNPPKSIAEIRSIILNTPNIKGKETGLSVNHEIKSKSIIDTKNKNIKLKSKLNTLQKKNSNITKHFFNDIYEKFNAMYMAPTVVELNKVNSFFNNCGVQFEWSAPKYSDIPLKPTPRLKPLSLHLPEVAFLGRCNSGKSTLLNNLVTRASVKRDLNPLARASKIAGYTKTINSFNIENKLKIIDTPGYGVKGTKEQGIATMEYLQKRKNLKRTYILIPIDSGFTIYDSQIINFLGENGIPFEIIFTKMDKLFKLYGQNLDSDHNTQVIAKLNDMIVNSEVDKLPTLPQLLFVNSVINKKIDKRYGIDKIRYSILQACGII</sequence>
<name>A0A376BAZ7_9ASCO</name>
<dbReference type="Pfam" id="PF01926">
    <property type="entry name" value="MMR_HSR1"/>
    <property type="match status" value="1"/>
</dbReference>
<dbReference type="InterPro" id="IPR006073">
    <property type="entry name" value="GTP-bd"/>
</dbReference>
<organism evidence="6 7">
    <name type="scientific">Saccharomycodes ludwigii</name>
    <dbReference type="NCBI Taxonomy" id="36035"/>
    <lineage>
        <taxon>Eukaryota</taxon>
        <taxon>Fungi</taxon>
        <taxon>Dikarya</taxon>
        <taxon>Ascomycota</taxon>
        <taxon>Saccharomycotina</taxon>
        <taxon>Saccharomycetes</taxon>
        <taxon>Saccharomycodales</taxon>
        <taxon>Saccharomycodaceae</taxon>
        <taxon>Saccharomycodes</taxon>
    </lineage>
</organism>
<dbReference type="InterPro" id="IPR052279">
    <property type="entry name" value="EngB_GTPase"/>
</dbReference>
<keyword evidence="2" id="KW-0547">Nucleotide-binding</keyword>
<proteinExistence type="predicted"/>
<evidence type="ECO:0000313" key="7">
    <source>
        <dbReference type="Proteomes" id="UP000262825"/>
    </source>
</evidence>
<feature type="domain" description="EngB-type G" evidence="5">
    <location>
        <begin position="139"/>
        <end position="334"/>
    </location>
</feature>
<dbReference type="InterPro" id="IPR030393">
    <property type="entry name" value="G_ENGB_dom"/>
</dbReference>
<dbReference type="InterPro" id="IPR027417">
    <property type="entry name" value="P-loop_NTPase"/>
</dbReference>
<evidence type="ECO:0000256" key="4">
    <source>
        <dbReference type="ARBA" id="ARBA00023134"/>
    </source>
</evidence>
<protein>
    <recommendedName>
        <fullName evidence="5">EngB-type G domain-containing protein</fullName>
    </recommendedName>
</protein>
<evidence type="ECO:0000256" key="1">
    <source>
        <dbReference type="ARBA" id="ARBA00022723"/>
    </source>
</evidence>
<dbReference type="EMBL" id="UFAJ01000929">
    <property type="protein sequence ID" value="SSD61842.1"/>
    <property type="molecule type" value="Genomic_DNA"/>
</dbReference>
<keyword evidence="1" id="KW-0479">Metal-binding</keyword>
<dbReference type="GO" id="GO:0005525">
    <property type="term" value="F:GTP binding"/>
    <property type="evidence" value="ECO:0007669"/>
    <property type="project" value="UniProtKB-KW"/>
</dbReference>
<dbReference type="CDD" id="cd01876">
    <property type="entry name" value="YihA_EngB"/>
    <property type="match status" value="1"/>
</dbReference>
<dbReference type="VEuPathDB" id="FungiDB:SCODWIG_03603"/>
<dbReference type="GO" id="GO:0046872">
    <property type="term" value="F:metal ion binding"/>
    <property type="evidence" value="ECO:0007669"/>
    <property type="project" value="UniProtKB-KW"/>
</dbReference>
<dbReference type="AlphaFoldDB" id="A0A376BAZ7"/>
<evidence type="ECO:0000256" key="2">
    <source>
        <dbReference type="ARBA" id="ARBA00022741"/>
    </source>
</evidence>
<gene>
    <name evidence="6" type="ORF">SCODWIG_03603</name>
</gene>
<evidence type="ECO:0000313" key="6">
    <source>
        <dbReference type="EMBL" id="SSD61842.1"/>
    </source>
</evidence>
<dbReference type="Proteomes" id="UP000262825">
    <property type="component" value="Unassembled WGS sequence"/>
</dbReference>
<keyword evidence="3" id="KW-0460">Magnesium</keyword>
<keyword evidence="7" id="KW-1185">Reference proteome</keyword>
<dbReference type="Gene3D" id="3.40.50.300">
    <property type="entry name" value="P-loop containing nucleotide triphosphate hydrolases"/>
    <property type="match status" value="1"/>
</dbReference>
<reference evidence="7" key="1">
    <citation type="submission" date="2018-06" db="EMBL/GenBank/DDBJ databases">
        <authorList>
            <person name="Guldener U."/>
        </authorList>
    </citation>
    <scope>NUCLEOTIDE SEQUENCE [LARGE SCALE GENOMIC DNA]</scope>
    <source>
        <strain evidence="7">UTAD17</strain>
    </source>
</reference>
<dbReference type="PROSITE" id="PS51706">
    <property type="entry name" value="G_ENGB"/>
    <property type="match status" value="1"/>
</dbReference>
<accession>A0A376BAZ7</accession>
<dbReference type="PANTHER" id="PTHR46498:SF1">
    <property type="entry name" value="GTP-BINDING PROTEIN 8"/>
    <property type="match status" value="1"/>
</dbReference>
<dbReference type="SUPFAM" id="SSF52540">
    <property type="entry name" value="P-loop containing nucleoside triphosphate hydrolases"/>
    <property type="match status" value="1"/>
</dbReference>
<keyword evidence="4" id="KW-0342">GTP-binding</keyword>